<dbReference type="PANTHER" id="PTHR11802:SF3">
    <property type="entry name" value="RETINOID-INDUCIBLE SERINE CARBOXYPEPTIDASE"/>
    <property type="match status" value="1"/>
</dbReference>
<feature type="signal peptide" evidence="9">
    <location>
        <begin position="1"/>
        <end position="21"/>
    </location>
</feature>
<dbReference type="InterPro" id="IPR029058">
    <property type="entry name" value="AB_hydrolase_fold"/>
</dbReference>
<keyword evidence="2" id="KW-0121">Carboxypeptidase</keyword>
<dbReference type="InterPro" id="IPR001563">
    <property type="entry name" value="Peptidase_S10"/>
</dbReference>
<evidence type="ECO:0000256" key="2">
    <source>
        <dbReference type="ARBA" id="ARBA00022645"/>
    </source>
</evidence>
<evidence type="ECO:0000256" key="5">
    <source>
        <dbReference type="ARBA" id="ARBA00022801"/>
    </source>
</evidence>
<dbReference type="SUPFAM" id="SSF53474">
    <property type="entry name" value="alpha/beta-Hydrolases"/>
    <property type="match status" value="1"/>
</dbReference>
<feature type="compositionally biased region" description="Polar residues" evidence="7">
    <location>
        <begin position="68"/>
        <end position="78"/>
    </location>
</feature>
<evidence type="ECO:0008006" key="11">
    <source>
        <dbReference type="Google" id="ProtNLM"/>
    </source>
</evidence>
<keyword evidence="8" id="KW-0812">Transmembrane</keyword>
<evidence type="ECO:0000256" key="3">
    <source>
        <dbReference type="ARBA" id="ARBA00022670"/>
    </source>
</evidence>
<feature type="compositionally biased region" description="Low complexity" evidence="7">
    <location>
        <begin position="619"/>
        <end position="629"/>
    </location>
</feature>
<evidence type="ECO:0000256" key="9">
    <source>
        <dbReference type="SAM" id="SignalP"/>
    </source>
</evidence>
<evidence type="ECO:0000256" key="4">
    <source>
        <dbReference type="ARBA" id="ARBA00022729"/>
    </source>
</evidence>
<feature type="region of interest" description="Disordered" evidence="7">
    <location>
        <begin position="716"/>
        <end position="750"/>
    </location>
</feature>
<feature type="region of interest" description="Disordered" evidence="7">
    <location>
        <begin position="64"/>
        <end position="84"/>
    </location>
</feature>
<feature type="transmembrane region" description="Helical" evidence="8">
    <location>
        <begin position="669"/>
        <end position="689"/>
    </location>
</feature>
<keyword evidence="6" id="KW-0325">Glycoprotein</keyword>
<evidence type="ECO:0000256" key="6">
    <source>
        <dbReference type="ARBA" id="ARBA00023180"/>
    </source>
</evidence>
<evidence type="ECO:0000256" key="1">
    <source>
        <dbReference type="ARBA" id="ARBA00009431"/>
    </source>
</evidence>
<proteinExistence type="inferred from homology"/>
<gene>
    <name evidence="10" type="ORF">DBRI00130_LOCUS39689</name>
</gene>
<keyword evidence="8" id="KW-1133">Transmembrane helix</keyword>
<accession>A0A7S4SVP9</accession>
<dbReference type="PRINTS" id="PR00724">
    <property type="entry name" value="CRBOXYPTASEC"/>
</dbReference>
<dbReference type="Pfam" id="PF00450">
    <property type="entry name" value="Peptidase_S10"/>
    <property type="match status" value="1"/>
</dbReference>
<dbReference type="AlphaFoldDB" id="A0A7S4SVP9"/>
<dbReference type="GO" id="GO:0004185">
    <property type="term" value="F:serine-type carboxypeptidase activity"/>
    <property type="evidence" value="ECO:0007669"/>
    <property type="project" value="InterPro"/>
</dbReference>
<keyword evidence="4 9" id="KW-0732">Signal</keyword>
<comment type="similarity">
    <text evidence="1">Belongs to the peptidase S10 family.</text>
</comment>
<dbReference type="PANTHER" id="PTHR11802">
    <property type="entry name" value="SERINE PROTEASE FAMILY S10 SERINE CARBOXYPEPTIDASE"/>
    <property type="match status" value="1"/>
</dbReference>
<dbReference type="GO" id="GO:0006508">
    <property type="term" value="P:proteolysis"/>
    <property type="evidence" value="ECO:0007669"/>
    <property type="project" value="UniProtKB-KW"/>
</dbReference>
<keyword evidence="3" id="KW-0645">Protease</keyword>
<feature type="chain" id="PRO_5031404253" description="Carboxypeptidase" evidence="9">
    <location>
        <begin position="22"/>
        <end position="750"/>
    </location>
</feature>
<reference evidence="10" key="1">
    <citation type="submission" date="2021-01" db="EMBL/GenBank/DDBJ databases">
        <authorList>
            <person name="Corre E."/>
            <person name="Pelletier E."/>
            <person name="Niang G."/>
            <person name="Scheremetjew M."/>
            <person name="Finn R."/>
            <person name="Kale V."/>
            <person name="Holt S."/>
            <person name="Cochrane G."/>
            <person name="Meng A."/>
            <person name="Brown T."/>
            <person name="Cohen L."/>
        </authorList>
    </citation>
    <scope>NUCLEOTIDE SEQUENCE</scope>
    <source>
        <strain evidence="10">GSO104</strain>
    </source>
</reference>
<sequence length="750" mass="84167">MMQLWVLSAAAIAWFPYLVHGVRRVPNDILLTSTTSEGNVRHLSQDLEDDKRRKEELQRWSELLQERSLGNDQNTGPSSPDEHLITSIPLLPDGKFPTKQWSGHIPASHDDDKKLFYWLFEPDFSLSNGGDQNVPLLIWLNGGPGCSSMDGLFIENGPFRLVQDLKSHEWELGLNDASWHKAPAYTLYIDQPVGTGLSFTKKKKYCKNDLEINVDFHYFLTEFLLLHKDKFLKPLDERQATKNPDENDLRYIMKVPFYFSGESHAGHYIPSMMDYILQRNDDTEEDPPRIIMPLAGAAIGNGWVDPFHQYAGASAAYGVGLIDFAQKSRLDEMEIECQNNMNNGNLHSGVCFDIIDNIVDQSVGKSSKYKVSQYDNRRYEEKNAARTFPPGHREIEHYLGGSLVQGLKYETVLEALHASESVKAGQHYLECTNPPFNALSHQDGLGVVSEVVRILNHPTKPRLLFFNGMNDIICNHAGNEKLLDKLPWRYADEWTMAPRYAWRARSSEMFNGPPVNGYMKQFENLLFLKVLESGHMVPMDQPDVSLDMMITFMHNGHFEQSQQDLKRRKPEDDSMLGVTECLPCPNCELEGTSAAPASGSSLQAKNDVEGTETVEAQKESSQQQQQIQEGGLSKNTGEMEEEAEASSSLNYYNDADTEGEVSAPVRRSLIAGGWMGATLGVIALLYMTYMKQRVRRGIVVVRGGDYDDFGMEMTEDTSAASTEDGSGVSVEYHDDPSISSSSDIGGRAII</sequence>
<evidence type="ECO:0000313" key="10">
    <source>
        <dbReference type="EMBL" id="CAE4657090.1"/>
    </source>
</evidence>
<evidence type="ECO:0000256" key="7">
    <source>
        <dbReference type="SAM" id="MobiDB-lite"/>
    </source>
</evidence>
<keyword evidence="5" id="KW-0378">Hydrolase</keyword>
<keyword evidence="8" id="KW-0472">Membrane</keyword>
<evidence type="ECO:0000256" key="8">
    <source>
        <dbReference type="SAM" id="Phobius"/>
    </source>
</evidence>
<dbReference type="EMBL" id="HBNS01054759">
    <property type="protein sequence ID" value="CAE4657090.1"/>
    <property type="molecule type" value="Transcribed_RNA"/>
</dbReference>
<feature type="region of interest" description="Disordered" evidence="7">
    <location>
        <begin position="593"/>
        <end position="647"/>
    </location>
</feature>
<organism evidence="10">
    <name type="scientific">Ditylum brightwellii</name>
    <dbReference type="NCBI Taxonomy" id="49249"/>
    <lineage>
        <taxon>Eukaryota</taxon>
        <taxon>Sar</taxon>
        <taxon>Stramenopiles</taxon>
        <taxon>Ochrophyta</taxon>
        <taxon>Bacillariophyta</taxon>
        <taxon>Mediophyceae</taxon>
        <taxon>Lithodesmiophycidae</taxon>
        <taxon>Lithodesmiales</taxon>
        <taxon>Lithodesmiaceae</taxon>
        <taxon>Ditylum</taxon>
    </lineage>
</organism>
<dbReference type="Gene3D" id="3.40.50.1820">
    <property type="entry name" value="alpha/beta hydrolase"/>
    <property type="match status" value="1"/>
</dbReference>
<protein>
    <recommendedName>
        <fullName evidence="11">Carboxypeptidase</fullName>
    </recommendedName>
</protein>
<name>A0A7S4SVP9_9STRA</name>